<dbReference type="RefSeq" id="WP_201070004.1">
    <property type="nucleotide sequence ID" value="NZ_CP067420.1"/>
</dbReference>
<evidence type="ECO:0000313" key="2">
    <source>
        <dbReference type="Proteomes" id="UP000595197"/>
    </source>
</evidence>
<gene>
    <name evidence="1" type="ORF">IGS68_14345</name>
</gene>
<name>A0ABX7B0C9_9PROT</name>
<organism evidence="1 2">
    <name type="scientific">Skermanella cutis</name>
    <dbReference type="NCBI Taxonomy" id="2775420"/>
    <lineage>
        <taxon>Bacteria</taxon>
        <taxon>Pseudomonadati</taxon>
        <taxon>Pseudomonadota</taxon>
        <taxon>Alphaproteobacteria</taxon>
        <taxon>Rhodospirillales</taxon>
        <taxon>Azospirillaceae</taxon>
        <taxon>Skermanella</taxon>
    </lineage>
</organism>
<protein>
    <submittedName>
        <fullName evidence="1">Uncharacterized protein</fullName>
    </submittedName>
</protein>
<keyword evidence="2" id="KW-1185">Reference proteome</keyword>
<dbReference type="Proteomes" id="UP000595197">
    <property type="component" value="Chromosome"/>
</dbReference>
<proteinExistence type="predicted"/>
<reference evidence="1" key="1">
    <citation type="submission" date="2021-02" db="EMBL/GenBank/DDBJ databases">
        <title>Skermanella TT6 skin isolate.</title>
        <authorList>
            <person name="Lee K."/>
            <person name="Ganzorig M."/>
        </authorList>
    </citation>
    <scope>NUCLEOTIDE SEQUENCE</scope>
    <source>
        <strain evidence="1">TT6</strain>
    </source>
</reference>
<evidence type="ECO:0000313" key="1">
    <source>
        <dbReference type="EMBL" id="QQP87304.1"/>
    </source>
</evidence>
<dbReference type="EMBL" id="CP067420">
    <property type="protein sequence ID" value="QQP87304.1"/>
    <property type="molecule type" value="Genomic_DNA"/>
</dbReference>
<accession>A0ABX7B0C9</accession>
<sequence>MELLMLTAAARCECREGSHGGGSLPQDLEEAGEILRDLGIDRQRRPLVLPEVQVAAREAFQGGRFLIR</sequence>